<proteinExistence type="predicted"/>
<evidence type="ECO:0000313" key="1">
    <source>
        <dbReference type="EMBL" id="KAG0445268.1"/>
    </source>
</evidence>
<name>A0AC60R292_IXOPE</name>
<gene>
    <name evidence="1" type="ORF">HPB47_017543</name>
</gene>
<keyword evidence="2" id="KW-1185">Reference proteome</keyword>
<sequence>MGQVSAGPAALGAQESVARSEHKAKSGSRRESREGGASHQVGQGSDGIKRCSLRHVTTAFTRAPGNFHPETSTAAHDDRSVYMLFVQLTFACLAVGAFAGDRFNNPGFRGFGSGLGFGGARLLGSAASIDPVYPPQPYNFGYDTADEYGTKQFHKEQGDASNTKTGTYGYSDANGLFRRVNYVADAGGFRATVETNEPGTEAGQSADAVFNANPVVTGPTAAAAYAVPAYARYGGFGGHH</sequence>
<evidence type="ECO:0000313" key="2">
    <source>
        <dbReference type="Proteomes" id="UP000805193"/>
    </source>
</evidence>
<reference evidence="1 2" key="1">
    <citation type="journal article" date="2020" name="Cell">
        <title>Large-Scale Comparative Analyses of Tick Genomes Elucidate Their Genetic Diversity and Vector Capacities.</title>
        <authorList>
            <consortium name="Tick Genome and Microbiome Consortium (TIGMIC)"/>
            <person name="Jia N."/>
            <person name="Wang J."/>
            <person name="Shi W."/>
            <person name="Du L."/>
            <person name="Sun Y."/>
            <person name="Zhan W."/>
            <person name="Jiang J.F."/>
            <person name="Wang Q."/>
            <person name="Zhang B."/>
            <person name="Ji P."/>
            <person name="Bell-Sakyi L."/>
            <person name="Cui X.M."/>
            <person name="Yuan T.T."/>
            <person name="Jiang B.G."/>
            <person name="Yang W.F."/>
            <person name="Lam T.T."/>
            <person name="Chang Q.C."/>
            <person name="Ding S.J."/>
            <person name="Wang X.J."/>
            <person name="Zhu J.G."/>
            <person name="Ruan X.D."/>
            <person name="Zhao L."/>
            <person name="Wei J.T."/>
            <person name="Ye R.Z."/>
            <person name="Que T.C."/>
            <person name="Du C.H."/>
            <person name="Zhou Y.H."/>
            <person name="Cheng J.X."/>
            <person name="Dai P.F."/>
            <person name="Guo W.B."/>
            <person name="Han X.H."/>
            <person name="Huang E.J."/>
            <person name="Li L.F."/>
            <person name="Wei W."/>
            <person name="Gao Y.C."/>
            <person name="Liu J.Z."/>
            <person name="Shao H.Z."/>
            <person name="Wang X."/>
            <person name="Wang C.C."/>
            <person name="Yang T.C."/>
            <person name="Huo Q.B."/>
            <person name="Li W."/>
            <person name="Chen H.Y."/>
            <person name="Chen S.E."/>
            <person name="Zhou L.G."/>
            <person name="Ni X.B."/>
            <person name="Tian J.H."/>
            <person name="Sheng Y."/>
            <person name="Liu T."/>
            <person name="Pan Y.S."/>
            <person name="Xia L.Y."/>
            <person name="Li J."/>
            <person name="Zhao F."/>
            <person name="Cao W.C."/>
        </authorList>
    </citation>
    <scope>NUCLEOTIDE SEQUENCE [LARGE SCALE GENOMIC DNA]</scope>
    <source>
        <strain evidence="1">Iper-2018</strain>
    </source>
</reference>
<dbReference type="EMBL" id="JABSTQ010000647">
    <property type="protein sequence ID" value="KAG0445268.1"/>
    <property type="molecule type" value="Genomic_DNA"/>
</dbReference>
<protein>
    <submittedName>
        <fullName evidence="1">Uncharacterized protein</fullName>
    </submittedName>
</protein>
<accession>A0AC60R292</accession>
<organism evidence="1 2">
    <name type="scientific">Ixodes persulcatus</name>
    <name type="common">Taiga tick</name>
    <dbReference type="NCBI Taxonomy" id="34615"/>
    <lineage>
        <taxon>Eukaryota</taxon>
        <taxon>Metazoa</taxon>
        <taxon>Ecdysozoa</taxon>
        <taxon>Arthropoda</taxon>
        <taxon>Chelicerata</taxon>
        <taxon>Arachnida</taxon>
        <taxon>Acari</taxon>
        <taxon>Parasitiformes</taxon>
        <taxon>Ixodida</taxon>
        <taxon>Ixodoidea</taxon>
        <taxon>Ixodidae</taxon>
        <taxon>Ixodinae</taxon>
        <taxon>Ixodes</taxon>
    </lineage>
</organism>
<dbReference type="Proteomes" id="UP000805193">
    <property type="component" value="Unassembled WGS sequence"/>
</dbReference>
<comment type="caution">
    <text evidence="1">The sequence shown here is derived from an EMBL/GenBank/DDBJ whole genome shotgun (WGS) entry which is preliminary data.</text>
</comment>